<dbReference type="Gene3D" id="1.10.472.10">
    <property type="entry name" value="Cyclin-like"/>
    <property type="match status" value="2"/>
</dbReference>
<dbReference type="InterPro" id="IPR039361">
    <property type="entry name" value="Cyclin"/>
</dbReference>
<evidence type="ECO:0000313" key="7">
    <source>
        <dbReference type="EMBL" id="KAG0497602.1"/>
    </source>
</evidence>
<dbReference type="PANTHER" id="PTHR10177">
    <property type="entry name" value="CYCLINS"/>
    <property type="match status" value="1"/>
</dbReference>
<dbReference type="Pfam" id="PF02984">
    <property type="entry name" value="Cyclin_C"/>
    <property type="match status" value="1"/>
</dbReference>
<evidence type="ECO:0000256" key="5">
    <source>
        <dbReference type="SAM" id="MobiDB-lite"/>
    </source>
</evidence>
<sequence>MPEMVPAPIPGRSLSTRKRQAIEFITHAKKLRSNIPRRKRIPSLPIVGISLIGSFHVEDVAESSSSCLNSETSIAAAVDLNGNLKWPSSSNEFRRSKSIGSSPKGSSVDHFRRITRSYSKRKKDLSSRAVELRISRKVNSQFNSLSGTGKTELAENEANAALENDVSAVSIISKEFLGEKLLSRGDSYKMTQKISDQISESSCLQPVASEGNAAVILGPEMDNAIELQIQSRDTMPDAQGAHHLDLESDLACPEHLLDYEGCSDHSACDYITTSEFDQSLFDGISEGDSSEVSISDLIESPDYFSAGSRDGSGPPSVAFSLFLELWEQFKQSSFHTQTDAKFKVLNDFSDEFVFLTLPDKDDEESYQKLRSRERNEIALHDYSVGYNTGTKYGDLIVSQRHLMVNWMLAHCKATALKNETLFLGVNLMDRFLSRGYFQTERNLQLLGIACVTLATRIEENQPLNSIRQRSFTVEKNVYKRCEVVSMEWLILEVLRFQCSIPTIHDFLWFYLKAASSNAEADDLSRHLAMLTLFDHSMLCFWPSTVAAGLVILACLATDNDSQCDVILETHLRSKADDLPECIQSLDWLVKHAASHGGTEG</sequence>
<evidence type="ECO:0000256" key="2">
    <source>
        <dbReference type="ARBA" id="ARBA00023127"/>
    </source>
</evidence>
<dbReference type="SMART" id="SM00385">
    <property type="entry name" value="CYCLIN"/>
    <property type="match status" value="1"/>
</dbReference>
<dbReference type="InterPro" id="IPR006671">
    <property type="entry name" value="Cyclin_N"/>
</dbReference>
<dbReference type="InterPro" id="IPR036915">
    <property type="entry name" value="Cyclin-like_sf"/>
</dbReference>
<reference evidence="7 8" key="1">
    <citation type="journal article" date="2020" name="Nat. Food">
        <title>A phased Vanilla planifolia genome enables genetic improvement of flavour and production.</title>
        <authorList>
            <person name="Hasing T."/>
            <person name="Tang H."/>
            <person name="Brym M."/>
            <person name="Khazi F."/>
            <person name="Huang T."/>
            <person name="Chambers A.H."/>
        </authorList>
    </citation>
    <scope>NUCLEOTIDE SEQUENCE [LARGE SCALE GENOMIC DNA]</scope>
    <source>
        <tissue evidence="7">Leaf</tissue>
    </source>
</reference>
<evidence type="ECO:0000313" key="8">
    <source>
        <dbReference type="Proteomes" id="UP000636800"/>
    </source>
</evidence>
<comment type="caution">
    <text evidence="7">The sequence shown here is derived from an EMBL/GenBank/DDBJ whole genome shotgun (WGS) entry which is preliminary data.</text>
</comment>
<keyword evidence="1" id="KW-0132">Cell division</keyword>
<dbReference type="SUPFAM" id="SSF47954">
    <property type="entry name" value="Cyclin-like"/>
    <property type="match status" value="2"/>
</dbReference>
<organism evidence="7 8">
    <name type="scientific">Vanilla planifolia</name>
    <name type="common">Vanilla</name>
    <dbReference type="NCBI Taxonomy" id="51239"/>
    <lineage>
        <taxon>Eukaryota</taxon>
        <taxon>Viridiplantae</taxon>
        <taxon>Streptophyta</taxon>
        <taxon>Embryophyta</taxon>
        <taxon>Tracheophyta</taxon>
        <taxon>Spermatophyta</taxon>
        <taxon>Magnoliopsida</taxon>
        <taxon>Liliopsida</taxon>
        <taxon>Asparagales</taxon>
        <taxon>Orchidaceae</taxon>
        <taxon>Vanilloideae</taxon>
        <taxon>Vanilleae</taxon>
        <taxon>Vanilla</taxon>
    </lineage>
</organism>
<dbReference type="GO" id="GO:0051301">
    <property type="term" value="P:cell division"/>
    <property type="evidence" value="ECO:0007669"/>
    <property type="project" value="UniProtKB-KW"/>
</dbReference>
<comment type="similarity">
    <text evidence="4">Belongs to the cyclin family.</text>
</comment>
<dbReference type="InterPro" id="IPR013763">
    <property type="entry name" value="Cyclin-like_dom"/>
</dbReference>
<evidence type="ECO:0000256" key="1">
    <source>
        <dbReference type="ARBA" id="ARBA00022618"/>
    </source>
</evidence>
<evidence type="ECO:0000256" key="3">
    <source>
        <dbReference type="ARBA" id="ARBA00023306"/>
    </source>
</evidence>
<accession>A0A835VG56</accession>
<dbReference type="InterPro" id="IPR004367">
    <property type="entry name" value="Cyclin_C-dom"/>
</dbReference>
<dbReference type="PROSITE" id="PS00292">
    <property type="entry name" value="CYCLINS"/>
    <property type="match status" value="1"/>
</dbReference>
<keyword evidence="3" id="KW-0131">Cell cycle</keyword>
<dbReference type="InterPro" id="IPR048258">
    <property type="entry name" value="Cyclins_cyclin-box"/>
</dbReference>
<name>A0A835VG56_VANPL</name>
<proteinExistence type="inferred from homology"/>
<evidence type="ECO:0000259" key="6">
    <source>
        <dbReference type="SMART" id="SM00385"/>
    </source>
</evidence>
<dbReference type="OrthoDB" id="202537at2759"/>
<evidence type="ECO:0000256" key="4">
    <source>
        <dbReference type="RuleBase" id="RU000383"/>
    </source>
</evidence>
<dbReference type="AlphaFoldDB" id="A0A835VG56"/>
<feature type="region of interest" description="Disordered" evidence="5">
    <location>
        <begin position="88"/>
        <end position="113"/>
    </location>
</feature>
<keyword evidence="8" id="KW-1185">Reference proteome</keyword>
<gene>
    <name evidence="7" type="ORF">HPP92_002293</name>
</gene>
<dbReference type="Pfam" id="PF00134">
    <property type="entry name" value="Cyclin_N"/>
    <property type="match status" value="1"/>
</dbReference>
<protein>
    <recommendedName>
        <fullName evidence="6">Cyclin-like domain-containing protein</fullName>
    </recommendedName>
</protein>
<feature type="domain" description="Cyclin-like" evidence="6">
    <location>
        <begin position="405"/>
        <end position="487"/>
    </location>
</feature>
<dbReference type="Proteomes" id="UP000636800">
    <property type="component" value="Chromosome 1"/>
</dbReference>
<keyword evidence="2 4" id="KW-0195">Cyclin</keyword>
<dbReference type="EMBL" id="JADCNL010000001">
    <property type="protein sequence ID" value="KAG0497602.1"/>
    <property type="molecule type" value="Genomic_DNA"/>
</dbReference>